<evidence type="ECO:0000256" key="5">
    <source>
        <dbReference type="ARBA" id="ARBA00022729"/>
    </source>
</evidence>
<keyword evidence="7 11" id="KW-0798">TonB box</keyword>
<evidence type="ECO:0000256" key="3">
    <source>
        <dbReference type="ARBA" id="ARBA00022452"/>
    </source>
</evidence>
<organism evidence="15 16">
    <name type="scientific">Marinobacter psychrophilus</name>
    <dbReference type="NCBI Taxonomy" id="330734"/>
    <lineage>
        <taxon>Bacteria</taxon>
        <taxon>Pseudomonadati</taxon>
        <taxon>Pseudomonadota</taxon>
        <taxon>Gammaproteobacteria</taxon>
        <taxon>Pseudomonadales</taxon>
        <taxon>Marinobacteraceae</taxon>
        <taxon>Marinobacter</taxon>
    </lineage>
</organism>
<feature type="signal peptide" evidence="12">
    <location>
        <begin position="1"/>
        <end position="25"/>
    </location>
</feature>
<dbReference type="Gene3D" id="2.40.170.20">
    <property type="entry name" value="TonB-dependent receptor, beta-barrel domain"/>
    <property type="match status" value="1"/>
</dbReference>
<feature type="domain" description="TonB-dependent receptor-like beta-barrel" evidence="13">
    <location>
        <begin position="252"/>
        <end position="585"/>
    </location>
</feature>
<evidence type="ECO:0000259" key="14">
    <source>
        <dbReference type="Pfam" id="PF07715"/>
    </source>
</evidence>
<dbReference type="SUPFAM" id="SSF56935">
    <property type="entry name" value="Porins"/>
    <property type="match status" value="1"/>
</dbReference>
<keyword evidence="4 10" id="KW-0812">Transmembrane</keyword>
<dbReference type="GO" id="GO:0009279">
    <property type="term" value="C:cell outer membrane"/>
    <property type="evidence" value="ECO:0007669"/>
    <property type="project" value="UniProtKB-SubCell"/>
</dbReference>
<dbReference type="Gene3D" id="2.170.130.10">
    <property type="entry name" value="TonB-dependent receptor, plug domain"/>
    <property type="match status" value="1"/>
</dbReference>
<feature type="chain" id="PRO_5005206432" evidence="12">
    <location>
        <begin position="26"/>
        <end position="612"/>
    </location>
</feature>
<dbReference type="PANTHER" id="PTHR30069">
    <property type="entry name" value="TONB-DEPENDENT OUTER MEMBRANE RECEPTOR"/>
    <property type="match status" value="1"/>
</dbReference>
<name>A0A0H4HX01_9GAMM</name>
<feature type="domain" description="TonB-dependent receptor plug" evidence="14">
    <location>
        <begin position="49"/>
        <end position="153"/>
    </location>
</feature>
<dbReference type="GO" id="GO:0015889">
    <property type="term" value="P:cobalamin transport"/>
    <property type="evidence" value="ECO:0007669"/>
    <property type="project" value="TreeGrafter"/>
</dbReference>
<proteinExistence type="inferred from homology"/>
<dbReference type="PANTHER" id="PTHR30069:SF53">
    <property type="entry name" value="COLICIN I RECEPTOR-RELATED"/>
    <property type="match status" value="1"/>
</dbReference>
<dbReference type="EMBL" id="CP011494">
    <property type="protein sequence ID" value="AKO51146.1"/>
    <property type="molecule type" value="Genomic_DNA"/>
</dbReference>
<dbReference type="Pfam" id="PF07715">
    <property type="entry name" value="Plug"/>
    <property type="match status" value="1"/>
</dbReference>
<dbReference type="AlphaFoldDB" id="A0A0H4HX01"/>
<keyword evidence="3 10" id="KW-1134">Transmembrane beta strand</keyword>
<keyword evidence="9 10" id="KW-0998">Cell outer membrane</keyword>
<keyword evidence="5 12" id="KW-0732">Signal</keyword>
<keyword evidence="6" id="KW-0406">Ion transport</keyword>
<evidence type="ECO:0000256" key="4">
    <source>
        <dbReference type="ARBA" id="ARBA00022692"/>
    </source>
</evidence>
<evidence type="ECO:0000256" key="2">
    <source>
        <dbReference type="ARBA" id="ARBA00022448"/>
    </source>
</evidence>
<evidence type="ECO:0000256" key="8">
    <source>
        <dbReference type="ARBA" id="ARBA00023136"/>
    </source>
</evidence>
<dbReference type="InterPro" id="IPR012910">
    <property type="entry name" value="Plug_dom"/>
</dbReference>
<dbReference type="RefSeq" id="WP_048383664.1">
    <property type="nucleotide sequence ID" value="NZ_CP011494.1"/>
</dbReference>
<dbReference type="CDD" id="cd01347">
    <property type="entry name" value="ligand_gated_channel"/>
    <property type="match status" value="1"/>
</dbReference>
<dbReference type="KEGG" id="mpq:ABA45_00835"/>
<evidence type="ECO:0000256" key="7">
    <source>
        <dbReference type="ARBA" id="ARBA00023077"/>
    </source>
</evidence>
<dbReference type="GO" id="GO:0006811">
    <property type="term" value="P:monoatomic ion transport"/>
    <property type="evidence" value="ECO:0007669"/>
    <property type="project" value="UniProtKB-KW"/>
</dbReference>
<dbReference type="Proteomes" id="UP000036406">
    <property type="component" value="Chromosome"/>
</dbReference>
<evidence type="ECO:0000256" key="10">
    <source>
        <dbReference type="PROSITE-ProRule" id="PRU01360"/>
    </source>
</evidence>
<evidence type="ECO:0000256" key="12">
    <source>
        <dbReference type="SAM" id="SignalP"/>
    </source>
</evidence>
<dbReference type="InterPro" id="IPR037066">
    <property type="entry name" value="Plug_dom_sf"/>
</dbReference>
<protein>
    <submittedName>
        <fullName evidence="15">TonB-dependent receptor</fullName>
    </submittedName>
</protein>
<evidence type="ECO:0000256" key="9">
    <source>
        <dbReference type="ARBA" id="ARBA00023237"/>
    </source>
</evidence>
<dbReference type="InterPro" id="IPR039426">
    <property type="entry name" value="TonB-dep_rcpt-like"/>
</dbReference>
<gene>
    <name evidence="15" type="ORF">ABA45_00835</name>
</gene>
<keyword evidence="2 10" id="KW-0813">Transport</keyword>
<dbReference type="InterPro" id="IPR036942">
    <property type="entry name" value="Beta-barrel_TonB_sf"/>
</dbReference>
<evidence type="ECO:0000256" key="11">
    <source>
        <dbReference type="RuleBase" id="RU003357"/>
    </source>
</evidence>
<dbReference type="STRING" id="330734.ABA45_00835"/>
<dbReference type="Pfam" id="PF00593">
    <property type="entry name" value="TonB_dep_Rec_b-barrel"/>
    <property type="match status" value="1"/>
</dbReference>
<keyword evidence="15" id="KW-0675">Receptor</keyword>
<dbReference type="PATRIC" id="fig|330734.3.peg.182"/>
<evidence type="ECO:0000259" key="13">
    <source>
        <dbReference type="Pfam" id="PF00593"/>
    </source>
</evidence>
<evidence type="ECO:0000256" key="6">
    <source>
        <dbReference type="ARBA" id="ARBA00023065"/>
    </source>
</evidence>
<dbReference type="PROSITE" id="PS52016">
    <property type="entry name" value="TONB_DEPENDENT_REC_3"/>
    <property type="match status" value="1"/>
</dbReference>
<sequence>MKVFRFVASSLLAPFALSPLSIAVAQESTGATLDPIVVTATLGPKTVGESLASFTVIDEEEIRSKAPADVSDLLRGQPGINVTGNGSFGKTTNVNIRGVQSAGTVFLVDGIKLHSATSGGAPWQFFPTELIQRVEIVRGPRSSLYGADAMGGVIQAFTLDPKQGERGWVEAGAGNFDTQKVNAGVSGSAGSTRFSLSGLHKETDGTAVRKNIKNLEQDQEKGFRQTAGLGRVVHELENGGEASAILLQSEGNTEYEGGNTDYTIRTVGLGLVAPLSDYWQTGIQFSESQDDEKTLSSSGESYYDTRLRQARWENTFSYNVHELVVGAELQQDEVESTEKFTETSRTNTAIFSQLRLNFGPLDTQLSLRSDDNEAYGTNETGGLALGYKFDQSHRVRASYGTAFRAPTFNDLYFPYIKYPSGYEYQGNPNVKPEESESYELGVRGNYRVWFWDLAVYQMDIEDLIITDKIGTINTKINVSEARIRGAEFGGGYELDGWRTSLGLTYMNPEDRETGNQLRRLTTRTARVDLDKTINSFVVGGSVIAEGDRYDDTKNKNRLPGFATLDLRTKWNFAPNWSSRVTVANVFDKEYSTAKNYVSAGRTAMLSVRYDIQ</sequence>
<comment type="subcellular location">
    <subcellularLocation>
        <location evidence="1 10">Cell outer membrane</location>
        <topology evidence="1 10">Multi-pass membrane protein</topology>
    </subcellularLocation>
</comment>
<dbReference type="InterPro" id="IPR000531">
    <property type="entry name" value="Beta-barrel_TonB"/>
</dbReference>
<keyword evidence="8 10" id="KW-0472">Membrane</keyword>
<reference evidence="15 16" key="1">
    <citation type="submission" date="2015-05" db="EMBL/GenBank/DDBJ databases">
        <title>Complete genome of Marinobacter psychrophilus strain 20041T isolated from sea-ice of the Canadian Basin.</title>
        <authorList>
            <person name="Song L."/>
            <person name="Ren L."/>
            <person name="Yu Y."/>
            <person name="Wang X."/>
        </authorList>
    </citation>
    <scope>NUCLEOTIDE SEQUENCE [LARGE SCALE GENOMIC DNA]</scope>
    <source>
        <strain evidence="15 16">20041</strain>
    </source>
</reference>
<keyword evidence="16" id="KW-1185">Reference proteome</keyword>
<evidence type="ECO:0000313" key="16">
    <source>
        <dbReference type="Proteomes" id="UP000036406"/>
    </source>
</evidence>
<accession>A0A0H4HX01</accession>
<evidence type="ECO:0000313" key="15">
    <source>
        <dbReference type="EMBL" id="AKO51146.1"/>
    </source>
</evidence>
<evidence type="ECO:0000256" key="1">
    <source>
        <dbReference type="ARBA" id="ARBA00004571"/>
    </source>
</evidence>
<comment type="similarity">
    <text evidence="10 11">Belongs to the TonB-dependent receptor family.</text>
</comment>